<dbReference type="Proteomes" id="UP000242427">
    <property type="component" value="Unassembled WGS sequence"/>
</dbReference>
<dbReference type="Pfam" id="PF12680">
    <property type="entry name" value="SnoaL_2"/>
    <property type="match status" value="1"/>
</dbReference>
<dbReference type="InterPro" id="IPR032710">
    <property type="entry name" value="NTF2-like_dom_sf"/>
</dbReference>
<dbReference type="InterPro" id="IPR037401">
    <property type="entry name" value="SnoaL-like"/>
</dbReference>
<reference evidence="2 3" key="1">
    <citation type="submission" date="2018-03" db="EMBL/GenBank/DDBJ databases">
        <title>Chitinolytic properties of Streptosporangium nondiastaticum TBG75A20.</title>
        <authorList>
            <person name="Gayathri V."/>
            <person name="Shiburaj S."/>
        </authorList>
    </citation>
    <scope>NUCLEOTIDE SEQUENCE [LARGE SCALE GENOMIC DNA]</scope>
    <source>
        <strain evidence="2 3">TBG75A20</strain>
    </source>
</reference>
<dbReference type="SUPFAM" id="SSF54427">
    <property type="entry name" value="NTF2-like"/>
    <property type="match status" value="1"/>
</dbReference>
<dbReference type="RefSeq" id="WP_106673926.1">
    <property type="nucleotide sequence ID" value="NZ_PXWG01000001.1"/>
</dbReference>
<keyword evidence="3" id="KW-1185">Reference proteome</keyword>
<protein>
    <recommendedName>
        <fullName evidence="1">SnoaL-like domain-containing protein</fullName>
    </recommendedName>
</protein>
<dbReference type="AlphaFoldDB" id="A0A9X7PK29"/>
<sequence>MSTTMSHTEAKAIVDAWASAYNDQDFDRFATLYTDDVPYTCAAFGLAFTGRDAFVAHIKEYAGAVPDRKMTIQRVIADGNAIAIEFDFAGTSSGMHPALPPKGEPVRTTFCTVLTLQDGKIASQADYLGGQ</sequence>
<evidence type="ECO:0000313" key="2">
    <source>
        <dbReference type="EMBL" id="PSJ30731.1"/>
    </source>
</evidence>
<gene>
    <name evidence="2" type="ORF">B7P34_01715</name>
</gene>
<dbReference type="EMBL" id="PXWG01000001">
    <property type="protein sequence ID" value="PSJ30731.1"/>
    <property type="molecule type" value="Genomic_DNA"/>
</dbReference>
<dbReference type="PANTHER" id="PTHR38436">
    <property type="entry name" value="POLYKETIDE CYCLASE SNOAL-LIKE DOMAIN"/>
    <property type="match status" value="1"/>
</dbReference>
<evidence type="ECO:0000313" key="3">
    <source>
        <dbReference type="Proteomes" id="UP000242427"/>
    </source>
</evidence>
<dbReference type="PANTHER" id="PTHR38436:SF1">
    <property type="entry name" value="ESTER CYCLASE"/>
    <property type="match status" value="1"/>
</dbReference>
<dbReference type="Gene3D" id="3.10.450.50">
    <property type="match status" value="1"/>
</dbReference>
<dbReference type="GO" id="GO:0030638">
    <property type="term" value="P:polyketide metabolic process"/>
    <property type="evidence" value="ECO:0007669"/>
    <property type="project" value="InterPro"/>
</dbReference>
<proteinExistence type="predicted"/>
<name>A0A9X7PK29_9ACTN</name>
<evidence type="ECO:0000259" key="1">
    <source>
        <dbReference type="Pfam" id="PF12680"/>
    </source>
</evidence>
<accession>A0A9X7PK29</accession>
<feature type="domain" description="SnoaL-like" evidence="1">
    <location>
        <begin position="14"/>
        <end position="123"/>
    </location>
</feature>
<organism evidence="2 3">
    <name type="scientific">Streptosporangium nondiastaticum</name>
    <dbReference type="NCBI Taxonomy" id="35764"/>
    <lineage>
        <taxon>Bacteria</taxon>
        <taxon>Bacillati</taxon>
        <taxon>Actinomycetota</taxon>
        <taxon>Actinomycetes</taxon>
        <taxon>Streptosporangiales</taxon>
        <taxon>Streptosporangiaceae</taxon>
        <taxon>Streptosporangium</taxon>
    </lineage>
</organism>
<dbReference type="OrthoDB" id="3529367at2"/>
<comment type="caution">
    <text evidence="2">The sequence shown here is derived from an EMBL/GenBank/DDBJ whole genome shotgun (WGS) entry which is preliminary data.</text>
</comment>
<dbReference type="InterPro" id="IPR009959">
    <property type="entry name" value="Cyclase_SnoaL-like"/>
</dbReference>